<dbReference type="GO" id="GO:0016747">
    <property type="term" value="F:acyltransferase activity, transferring groups other than amino-acyl groups"/>
    <property type="evidence" value="ECO:0007669"/>
    <property type="project" value="InterPro"/>
</dbReference>
<dbReference type="EMBL" id="MSZX01000014">
    <property type="protein sequence ID" value="OPA73854.1"/>
    <property type="molecule type" value="Genomic_DNA"/>
</dbReference>
<dbReference type="AlphaFoldDB" id="A0A1T2X1V9"/>
<comment type="caution">
    <text evidence="2">The sequence shown here is derived from an EMBL/GenBank/DDBJ whole genome shotgun (WGS) entry which is preliminary data.</text>
</comment>
<dbReference type="Pfam" id="PF00583">
    <property type="entry name" value="Acetyltransf_1"/>
    <property type="match status" value="1"/>
</dbReference>
<keyword evidence="3" id="KW-1185">Reference proteome</keyword>
<proteinExistence type="predicted"/>
<feature type="domain" description="N-acetyltransferase" evidence="1">
    <location>
        <begin position="1"/>
        <end position="147"/>
    </location>
</feature>
<gene>
    <name evidence="2" type="ORF">BVG16_27350</name>
</gene>
<dbReference type="Proteomes" id="UP000190188">
    <property type="component" value="Unassembled WGS sequence"/>
</dbReference>
<dbReference type="SUPFAM" id="SSF55729">
    <property type="entry name" value="Acyl-CoA N-acyltransferases (Nat)"/>
    <property type="match status" value="1"/>
</dbReference>
<dbReference type="PROSITE" id="PS51186">
    <property type="entry name" value="GNAT"/>
    <property type="match status" value="1"/>
</dbReference>
<protein>
    <recommendedName>
        <fullName evidence="1">N-acetyltransferase domain-containing protein</fullName>
    </recommendedName>
</protein>
<dbReference type="CDD" id="cd04301">
    <property type="entry name" value="NAT_SF"/>
    <property type="match status" value="1"/>
</dbReference>
<sequence>MKLKPITDDNRKECLDLKPHAYQEKFVAPNSDSLKKAEKEPSSKPYGIYSHEEMVGFALFDEEPYPDDGYFWIIRFMVDGRFQKMGYGRAALGEIIRMIRSKQSNAKIRISHVPDNSVVNKLYKEFGFVETGEIIHGETVLDLIVES</sequence>
<dbReference type="InterPro" id="IPR027455">
    <property type="entry name" value="Sper_AcTfrase_N"/>
</dbReference>
<organism evidence="2 3">
    <name type="scientific">Paenibacillus selenitireducens</name>
    <dbReference type="NCBI Taxonomy" id="1324314"/>
    <lineage>
        <taxon>Bacteria</taxon>
        <taxon>Bacillati</taxon>
        <taxon>Bacillota</taxon>
        <taxon>Bacilli</taxon>
        <taxon>Bacillales</taxon>
        <taxon>Paenibacillaceae</taxon>
        <taxon>Paenibacillus</taxon>
    </lineage>
</organism>
<dbReference type="Gene3D" id="3.40.630.30">
    <property type="match status" value="1"/>
</dbReference>
<evidence type="ECO:0000259" key="1">
    <source>
        <dbReference type="PROSITE" id="PS51186"/>
    </source>
</evidence>
<evidence type="ECO:0000313" key="3">
    <source>
        <dbReference type="Proteomes" id="UP000190188"/>
    </source>
</evidence>
<evidence type="ECO:0000313" key="2">
    <source>
        <dbReference type="EMBL" id="OPA73854.1"/>
    </source>
</evidence>
<reference evidence="2 3" key="1">
    <citation type="submission" date="2017-01" db="EMBL/GenBank/DDBJ databases">
        <title>Genome analysis of Paenibacillus selenitrireducens ES3-24.</title>
        <authorList>
            <person name="Xu D."/>
            <person name="Yao R."/>
            <person name="Zheng S."/>
        </authorList>
    </citation>
    <scope>NUCLEOTIDE SEQUENCE [LARGE SCALE GENOMIC DNA]</scope>
    <source>
        <strain evidence="2 3">ES3-24</strain>
    </source>
</reference>
<name>A0A1T2X1V9_9BACL</name>
<dbReference type="InterPro" id="IPR016181">
    <property type="entry name" value="Acyl_CoA_acyltransferase"/>
</dbReference>
<dbReference type="STRING" id="1324314.BVG16_27350"/>
<dbReference type="Gene3D" id="1.10.287.900">
    <property type="entry name" value="The crystal structure of the spermine/spermidine acetyltransferase from enterococcus faecali"/>
    <property type="match status" value="1"/>
</dbReference>
<accession>A0A1T2X1V9</accession>
<dbReference type="InterPro" id="IPR000182">
    <property type="entry name" value="GNAT_dom"/>
</dbReference>